<dbReference type="AlphaFoldDB" id="G0UX56"/>
<gene>
    <name evidence="1" type="ORF">TCIL3000_10_7470</name>
</gene>
<dbReference type="VEuPathDB" id="TriTrypDB:TcIL3000_10_7470"/>
<accession>G0UX56</accession>
<protein>
    <submittedName>
        <fullName evidence="1">Uncharacterized protein</fullName>
    </submittedName>
</protein>
<proteinExistence type="predicted"/>
<dbReference type="EMBL" id="HE575323">
    <property type="protein sequence ID" value="CCC93973.1"/>
    <property type="molecule type" value="Genomic_DNA"/>
</dbReference>
<name>G0UX56_TRYCI</name>
<organism evidence="1">
    <name type="scientific">Trypanosoma congolense (strain IL3000)</name>
    <dbReference type="NCBI Taxonomy" id="1068625"/>
    <lineage>
        <taxon>Eukaryota</taxon>
        <taxon>Discoba</taxon>
        <taxon>Euglenozoa</taxon>
        <taxon>Kinetoplastea</taxon>
        <taxon>Metakinetoplastina</taxon>
        <taxon>Trypanosomatida</taxon>
        <taxon>Trypanosomatidae</taxon>
        <taxon>Trypanosoma</taxon>
        <taxon>Nannomonas</taxon>
    </lineage>
</organism>
<evidence type="ECO:0000313" key="1">
    <source>
        <dbReference type="EMBL" id="CCC93973.1"/>
    </source>
</evidence>
<reference evidence="1" key="1">
    <citation type="journal article" date="2012" name="Proc. Natl. Acad. Sci. U.S.A.">
        <title>Antigenic diversity is generated by distinct evolutionary mechanisms in African trypanosome species.</title>
        <authorList>
            <person name="Jackson A.P."/>
            <person name="Berry A."/>
            <person name="Aslett M."/>
            <person name="Allison H.C."/>
            <person name="Burton P."/>
            <person name="Vavrova-Anderson J."/>
            <person name="Brown R."/>
            <person name="Browne H."/>
            <person name="Corton N."/>
            <person name="Hauser H."/>
            <person name="Gamble J."/>
            <person name="Gilderthorp R."/>
            <person name="Marcello L."/>
            <person name="McQuillan J."/>
            <person name="Otto T.D."/>
            <person name="Quail M.A."/>
            <person name="Sanders M.J."/>
            <person name="van Tonder A."/>
            <person name="Ginger M.L."/>
            <person name="Field M.C."/>
            <person name="Barry J.D."/>
            <person name="Hertz-Fowler C."/>
            <person name="Berriman M."/>
        </authorList>
    </citation>
    <scope>NUCLEOTIDE SEQUENCE</scope>
    <source>
        <strain evidence="1">IL3000</strain>
    </source>
</reference>
<sequence length="436" mass="47938">MISEFCISGCNYSPDPLGNGPGEAECHIRELLHSLLDGVRSEEALLRAARGPRVSWNPYRPARGERLKQGILDSEIFEWRTKVSGNSLHVVGNSMAIRTQLSPGEDNVASQQPPTAPVANFTKGLAGNAVGTESSAPSAVCRPPVLDNGDEETEFTISDSCVVAHNEETLQRVVDAAFNVLWQAVAVPWITEHHGSHSSRWAENETGVQHATPFARWITPNARRGKLAYPEICSQNRSQRGERSVYGSPQFKYSLPAQQPTLIAVQGRTPPRELPKLLTQRDTLLGRTDDSRCSFTQHDVHIKGKQRRLTSVEKINFSMHDEQRTSSCQRGVAYVKLGESRGRTEVEGASTNNGNTFCVKKPVSSRQGPTSKNCYPCDYSTSRKGFLSKLTEAVCGERGGNFENSPCTAEHKKLAPVHVCIKHPPQPGHLRSPGRL</sequence>